<feature type="signal peptide" evidence="1">
    <location>
        <begin position="1"/>
        <end position="28"/>
    </location>
</feature>
<dbReference type="RefSeq" id="XP_068357348.1">
    <property type="nucleotide sequence ID" value="XM_068506102.1"/>
</dbReference>
<feature type="chain" id="PRO_5012294857" description="DUF3447 domain-containing protein" evidence="1">
    <location>
        <begin position="29"/>
        <end position="519"/>
    </location>
</feature>
<comment type="caution">
    <text evidence="2">The sequence shown here is derived from an EMBL/GenBank/DDBJ whole genome shotgun (WGS) entry which is preliminary data.</text>
</comment>
<evidence type="ECO:0000256" key="1">
    <source>
        <dbReference type="SAM" id="SignalP"/>
    </source>
</evidence>
<dbReference type="AlphaFoldDB" id="A0A1J4K387"/>
<dbReference type="EMBL" id="MLAK01000801">
    <property type="protein sequence ID" value="OHT04212.1"/>
    <property type="molecule type" value="Genomic_DNA"/>
</dbReference>
<keyword evidence="1" id="KW-0732">Signal</keyword>
<accession>A0A1J4K387</accession>
<dbReference type="GeneID" id="94840806"/>
<organism evidence="2 3">
    <name type="scientific">Tritrichomonas foetus</name>
    <dbReference type="NCBI Taxonomy" id="1144522"/>
    <lineage>
        <taxon>Eukaryota</taxon>
        <taxon>Metamonada</taxon>
        <taxon>Parabasalia</taxon>
        <taxon>Tritrichomonadida</taxon>
        <taxon>Tritrichomonadidae</taxon>
        <taxon>Tritrichomonas</taxon>
    </lineage>
</organism>
<keyword evidence="3" id="KW-1185">Reference proteome</keyword>
<evidence type="ECO:0000313" key="3">
    <source>
        <dbReference type="Proteomes" id="UP000179807"/>
    </source>
</evidence>
<gene>
    <name evidence="2" type="ORF">TRFO_28315</name>
</gene>
<evidence type="ECO:0008006" key="4">
    <source>
        <dbReference type="Google" id="ProtNLM"/>
    </source>
</evidence>
<protein>
    <recommendedName>
        <fullName evidence="4">DUF3447 domain-containing protein</fullName>
    </recommendedName>
</protein>
<sequence>MWRFIWQFFNTLFRLFELFYTISRGSRGMNFFDMKAFRDPRNPNFFASLQTSPQTLQPTQADEFFRLAIEHIPKLRREYGVMILNAIKAVIEDENVRFVFIHNHHLENLPYSKQFCQIPIIRIFLSFLEYDISILELHWEIISDCVPLNPFKWLTFIAQYSQFFLKSQDPYLILDILFKQDKYFSTPEILPTYVQFLINMCLKYPEFREMRLQHCWHQITSFLGIHTTIESLIVCYDALCTIAPLYEGRKCPLHKLMQSVCSHLTHKTLQNHVLALLSLKKFVISEIADYNLIDNLILLARERKEAKATLILMQIADVEEFAQLFVKDTTWLKLELPIIIDTLRLFLVVFKHPSLRSALSKSPYFVPFLLKLLSLNHNDIFKIICLIIHRIPMTEKLVRSLVNKKVVATFIQKAISKGGSAPLNAALVFVDSIVTVIIPIELVNFCDTVADLAKNNRKLSNSAALVAAKMSDNPDCLYRLKQLGMVEFFSKMKNDERAMKFLKNVQNYDCGIEDISSIE</sequence>
<evidence type="ECO:0000313" key="2">
    <source>
        <dbReference type="EMBL" id="OHT04212.1"/>
    </source>
</evidence>
<proteinExistence type="predicted"/>
<dbReference type="Proteomes" id="UP000179807">
    <property type="component" value="Unassembled WGS sequence"/>
</dbReference>
<reference evidence="2" key="1">
    <citation type="submission" date="2016-10" db="EMBL/GenBank/DDBJ databases">
        <authorList>
            <person name="Benchimol M."/>
            <person name="Almeida L.G."/>
            <person name="Vasconcelos A.T."/>
            <person name="Perreira-Neves A."/>
            <person name="Rosa I.A."/>
            <person name="Tasca T."/>
            <person name="Bogo M.R."/>
            <person name="de Souza W."/>
        </authorList>
    </citation>
    <scope>NUCLEOTIDE SEQUENCE [LARGE SCALE GENOMIC DNA]</scope>
    <source>
        <strain evidence="2">K</strain>
    </source>
</reference>
<name>A0A1J4K387_9EUKA</name>
<dbReference type="VEuPathDB" id="TrichDB:TRFO_28315"/>